<organism evidence="2 3">
    <name type="scientific">Govanella unica</name>
    <dbReference type="NCBI Taxonomy" id="2975056"/>
    <lineage>
        <taxon>Bacteria</taxon>
        <taxon>Pseudomonadati</taxon>
        <taxon>Pseudomonadota</taxon>
        <taxon>Alphaproteobacteria</taxon>
        <taxon>Emcibacterales</taxon>
        <taxon>Govanellaceae</taxon>
        <taxon>Govanella</taxon>
    </lineage>
</organism>
<dbReference type="EMBL" id="JANWOI010000003">
    <property type="protein sequence ID" value="MDA5193934.1"/>
    <property type="molecule type" value="Genomic_DNA"/>
</dbReference>
<evidence type="ECO:0000313" key="3">
    <source>
        <dbReference type="Proteomes" id="UP001141619"/>
    </source>
</evidence>
<protein>
    <submittedName>
        <fullName evidence="2">Uncharacterized protein</fullName>
    </submittedName>
</protein>
<reference evidence="2" key="1">
    <citation type="submission" date="2022-08" db="EMBL/GenBank/DDBJ databases">
        <authorList>
            <person name="Vandamme P."/>
            <person name="Hettiarachchi A."/>
            <person name="Peeters C."/>
            <person name="Cnockaert M."/>
            <person name="Carlier A."/>
        </authorList>
    </citation>
    <scope>NUCLEOTIDE SEQUENCE</scope>
    <source>
        <strain evidence="2">LMG 31809</strain>
    </source>
</reference>
<name>A0A9X3TY91_9PROT</name>
<evidence type="ECO:0000256" key="1">
    <source>
        <dbReference type="SAM" id="SignalP"/>
    </source>
</evidence>
<evidence type="ECO:0000313" key="2">
    <source>
        <dbReference type="EMBL" id="MDA5193934.1"/>
    </source>
</evidence>
<dbReference type="RefSeq" id="WP_274943641.1">
    <property type="nucleotide sequence ID" value="NZ_JANWOI010000003.1"/>
</dbReference>
<keyword evidence="1" id="KW-0732">Signal</keyword>
<gene>
    <name evidence="2" type="ORF">NYP16_08220</name>
</gene>
<dbReference type="AlphaFoldDB" id="A0A9X3TY91"/>
<proteinExistence type="predicted"/>
<feature type="signal peptide" evidence="1">
    <location>
        <begin position="1"/>
        <end position="23"/>
    </location>
</feature>
<reference evidence="2" key="2">
    <citation type="journal article" date="2023" name="Syst. Appl. Microbiol.">
        <title>Govania unica gen. nov., sp. nov., a rare biosphere bacterium that represents a novel family in the class Alphaproteobacteria.</title>
        <authorList>
            <person name="Vandamme P."/>
            <person name="Peeters C."/>
            <person name="Hettiarachchi A."/>
            <person name="Cnockaert M."/>
            <person name="Carlier A."/>
        </authorList>
    </citation>
    <scope>NUCLEOTIDE SEQUENCE</scope>
    <source>
        <strain evidence="2">LMG 31809</strain>
    </source>
</reference>
<dbReference type="Proteomes" id="UP001141619">
    <property type="component" value="Unassembled WGS sequence"/>
</dbReference>
<accession>A0A9X3TY91</accession>
<keyword evidence="3" id="KW-1185">Reference proteome</keyword>
<sequence>MAASIGAVAAVLCLIAIPAPLSAQSRVEPNKNPRGYNDTCITLTNVRRSEIVDDRTILFHLRNGHVKRVTLAFPCPSLKFYGSFGYEAYSNRLCARVDTIVSRAGTHCPIGDISDQPPPPDMMMILPNIQP</sequence>
<feature type="chain" id="PRO_5040828444" evidence="1">
    <location>
        <begin position="24"/>
        <end position="131"/>
    </location>
</feature>
<comment type="caution">
    <text evidence="2">The sequence shown here is derived from an EMBL/GenBank/DDBJ whole genome shotgun (WGS) entry which is preliminary data.</text>
</comment>